<organism evidence="1 2">
    <name type="scientific">Dibothriocephalus latus</name>
    <name type="common">Fish tapeworm</name>
    <name type="synonym">Diphyllobothrium latum</name>
    <dbReference type="NCBI Taxonomy" id="60516"/>
    <lineage>
        <taxon>Eukaryota</taxon>
        <taxon>Metazoa</taxon>
        <taxon>Spiralia</taxon>
        <taxon>Lophotrochozoa</taxon>
        <taxon>Platyhelminthes</taxon>
        <taxon>Cestoda</taxon>
        <taxon>Eucestoda</taxon>
        <taxon>Diphyllobothriidea</taxon>
        <taxon>Diphyllobothriidae</taxon>
        <taxon>Dibothriocephalus</taxon>
    </lineage>
</organism>
<dbReference type="EMBL" id="UYRU01122502">
    <property type="protein sequence ID" value="VDN49585.1"/>
    <property type="molecule type" value="Genomic_DNA"/>
</dbReference>
<dbReference type="Proteomes" id="UP000281553">
    <property type="component" value="Unassembled WGS sequence"/>
</dbReference>
<keyword evidence="2" id="KW-1185">Reference proteome</keyword>
<protein>
    <submittedName>
        <fullName evidence="1">Uncharacterized protein</fullName>
    </submittedName>
</protein>
<evidence type="ECO:0000313" key="2">
    <source>
        <dbReference type="Proteomes" id="UP000281553"/>
    </source>
</evidence>
<dbReference type="AlphaFoldDB" id="A0A3P7P3D9"/>
<name>A0A3P7P3D9_DIBLA</name>
<proteinExistence type="predicted"/>
<gene>
    <name evidence="1" type="ORF">DILT_LOCUS19825</name>
</gene>
<accession>A0A3P7P3D9</accession>
<reference evidence="1 2" key="1">
    <citation type="submission" date="2018-11" db="EMBL/GenBank/DDBJ databases">
        <authorList>
            <consortium name="Pathogen Informatics"/>
        </authorList>
    </citation>
    <scope>NUCLEOTIDE SEQUENCE [LARGE SCALE GENOMIC DNA]</scope>
</reference>
<evidence type="ECO:0000313" key="1">
    <source>
        <dbReference type="EMBL" id="VDN49585.1"/>
    </source>
</evidence>
<sequence>MGTMGDEETSISVEENMRMKGWNQLKTIAFIDFPGTASDPRVFPREIRNTAELVLVENADDPVHGKCPSGRAGL</sequence>